<organism evidence="2 3">
    <name type="scientific">Brevibacterium antiquum</name>
    <dbReference type="NCBI Taxonomy" id="234835"/>
    <lineage>
        <taxon>Bacteria</taxon>
        <taxon>Bacillati</taxon>
        <taxon>Actinomycetota</taxon>
        <taxon>Actinomycetes</taxon>
        <taxon>Micrococcales</taxon>
        <taxon>Brevibacteriaceae</taxon>
        <taxon>Brevibacterium</taxon>
    </lineage>
</organism>
<protein>
    <submittedName>
        <fullName evidence="2">Uncharacterized protein</fullName>
    </submittedName>
</protein>
<evidence type="ECO:0000256" key="1">
    <source>
        <dbReference type="SAM" id="MobiDB-lite"/>
    </source>
</evidence>
<accession>A0A2H1JZU2</accession>
<feature type="region of interest" description="Disordered" evidence="1">
    <location>
        <begin position="19"/>
        <end position="85"/>
    </location>
</feature>
<sequence>MGRNLCSVSAQTFLNSAETAGGAADAGDAGDAGDAAGAADAGAPGRRGAAFTHSAQPGKSDSPITPSDALPAARTQASRSPRTEP</sequence>
<feature type="compositionally biased region" description="Polar residues" evidence="1">
    <location>
        <begin position="75"/>
        <end position="85"/>
    </location>
</feature>
<feature type="compositionally biased region" description="Polar residues" evidence="1">
    <location>
        <begin position="53"/>
        <end position="65"/>
    </location>
</feature>
<reference evidence="3" key="1">
    <citation type="submission" date="2017-03" db="EMBL/GenBank/DDBJ databases">
        <authorList>
            <person name="Monnet C."/>
        </authorList>
    </citation>
    <scope>NUCLEOTIDE SEQUENCE [LARGE SCALE GENOMIC DNA]</scope>
    <source>
        <strain evidence="3">P10</strain>
    </source>
</reference>
<gene>
    <name evidence="2" type="ORF">BANT10_02535</name>
</gene>
<dbReference type="EMBL" id="FXZE01000012">
    <property type="protein sequence ID" value="SMX92970.1"/>
    <property type="molecule type" value="Genomic_DNA"/>
</dbReference>
<keyword evidence="3" id="KW-1185">Reference proteome</keyword>
<evidence type="ECO:0000313" key="3">
    <source>
        <dbReference type="Proteomes" id="UP000234342"/>
    </source>
</evidence>
<name>A0A2H1JZU2_9MICO</name>
<dbReference type="Proteomes" id="UP000234342">
    <property type="component" value="Unassembled WGS sequence"/>
</dbReference>
<evidence type="ECO:0000313" key="2">
    <source>
        <dbReference type="EMBL" id="SMX92970.1"/>
    </source>
</evidence>
<dbReference type="AlphaFoldDB" id="A0A2H1JZU2"/>
<proteinExistence type="predicted"/>
<feature type="compositionally biased region" description="Low complexity" evidence="1">
    <location>
        <begin position="20"/>
        <end position="50"/>
    </location>
</feature>